<dbReference type="EMBL" id="CAFZ01000654">
    <property type="protein sequence ID" value="CCA76221.1"/>
    <property type="molecule type" value="Genomic_DNA"/>
</dbReference>
<gene>
    <name evidence="2" type="ORF">PIIN_10214</name>
</gene>
<sequence>MPCDTVILVATLIHAVNSRHLHALGGGSAALPVLTRVYHDGMAHYAVTLALRLWGAFSVIIPPTPYRLAPEVFVLAFTSIVASRFFLGLRKSISQMSRQALGLSETGIDTFLLSRVPPSRSLAWTTTTSTADVAPTPRSQPRVGSP</sequence>
<dbReference type="InParanoid" id="G4TY28"/>
<reference evidence="2 3" key="1">
    <citation type="journal article" date="2011" name="PLoS Pathog.">
        <title>Endophytic Life Strategies Decoded by Genome and Transcriptome Analyses of the Mutualistic Root Symbiont Piriformospora indica.</title>
        <authorList>
            <person name="Zuccaro A."/>
            <person name="Lahrmann U."/>
            <person name="Guldener U."/>
            <person name="Langen G."/>
            <person name="Pfiffi S."/>
            <person name="Biedenkopf D."/>
            <person name="Wong P."/>
            <person name="Samans B."/>
            <person name="Grimm C."/>
            <person name="Basiewicz M."/>
            <person name="Murat C."/>
            <person name="Martin F."/>
            <person name="Kogel K.H."/>
        </authorList>
    </citation>
    <scope>NUCLEOTIDE SEQUENCE [LARGE SCALE GENOMIC DNA]</scope>
    <source>
        <strain evidence="2 3">DSM 11827</strain>
    </source>
</reference>
<organism evidence="2 3">
    <name type="scientific">Serendipita indica (strain DSM 11827)</name>
    <name type="common">Root endophyte fungus</name>
    <name type="synonym">Piriformospora indica</name>
    <dbReference type="NCBI Taxonomy" id="1109443"/>
    <lineage>
        <taxon>Eukaryota</taxon>
        <taxon>Fungi</taxon>
        <taxon>Dikarya</taxon>
        <taxon>Basidiomycota</taxon>
        <taxon>Agaricomycotina</taxon>
        <taxon>Agaricomycetes</taxon>
        <taxon>Sebacinales</taxon>
        <taxon>Serendipitaceae</taxon>
        <taxon>Serendipita</taxon>
    </lineage>
</organism>
<proteinExistence type="predicted"/>
<dbReference type="OrthoDB" id="3350812at2759"/>
<evidence type="ECO:0000313" key="3">
    <source>
        <dbReference type="Proteomes" id="UP000007148"/>
    </source>
</evidence>
<protein>
    <submittedName>
        <fullName evidence="2">Uncharacterized protein</fullName>
    </submittedName>
</protein>
<dbReference type="Proteomes" id="UP000007148">
    <property type="component" value="Unassembled WGS sequence"/>
</dbReference>
<dbReference type="AlphaFoldDB" id="G4TY28"/>
<accession>G4TY28</accession>
<evidence type="ECO:0000313" key="2">
    <source>
        <dbReference type="EMBL" id="CCA76221.1"/>
    </source>
</evidence>
<comment type="caution">
    <text evidence="2">The sequence shown here is derived from an EMBL/GenBank/DDBJ whole genome shotgun (WGS) entry which is preliminary data.</text>
</comment>
<name>G4TY28_SERID</name>
<keyword evidence="3" id="KW-1185">Reference proteome</keyword>
<evidence type="ECO:0000256" key="1">
    <source>
        <dbReference type="SAM" id="MobiDB-lite"/>
    </source>
</evidence>
<feature type="region of interest" description="Disordered" evidence="1">
    <location>
        <begin position="125"/>
        <end position="146"/>
    </location>
</feature>
<dbReference type="HOGENOM" id="CLU_1778214_0_0_1"/>